<protein>
    <recommendedName>
        <fullName evidence="6">TCP domain-containing protein</fullName>
    </recommendedName>
</protein>
<dbReference type="InterPro" id="IPR005333">
    <property type="entry name" value="Transcription_factor_TCP"/>
</dbReference>
<evidence type="ECO:0000256" key="4">
    <source>
        <dbReference type="ARBA" id="ARBA00023163"/>
    </source>
</evidence>
<dbReference type="GO" id="GO:0003700">
    <property type="term" value="F:DNA-binding transcription factor activity"/>
    <property type="evidence" value="ECO:0007669"/>
    <property type="project" value="InterPro"/>
</dbReference>
<dbReference type="EMBL" id="AM464158">
    <property type="protein sequence ID" value="CAN83383.1"/>
    <property type="molecule type" value="Genomic_DNA"/>
</dbReference>
<evidence type="ECO:0000259" key="6">
    <source>
        <dbReference type="Pfam" id="PF03634"/>
    </source>
</evidence>
<keyword evidence="3" id="KW-0238">DNA-binding</keyword>
<accession>A5BM07</accession>
<keyword evidence="2" id="KW-0805">Transcription regulation</keyword>
<feature type="domain" description="TCP" evidence="6">
    <location>
        <begin position="127"/>
        <end position="274"/>
    </location>
</feature>
<dbReference type="GO" id="GO:0005634">
    <property type="term" value="C:nucleus"/>
    <property type="evidence" value="ECO:0007669"/>
    <property type="project" value="UniProtKB-SubCell"/>
</dbReference>
<dbReference type="PANTHER" id="PTHR31072:SF224">
    <property type="entry name" value="TRANSCRIPTION FACTOR TCP1"/>
    <property type="match status" value="1"/>
</dbReference>
<name>A5BM07_VITVI</name>
<evidence type="ECO:0000256" key="1">
    <source>
        <dbReference type="ARBA" id="ARBA00004123"/>
    </source>
</evidence>
<dbReference type="GO" id="GO:0003677">
    <property type="term" value="F:DNA binding"/>
    <property type="evidence" value="ECO:0007669"/>
    <property type="project" value="UniProtKB-KW"/>
</dbReference>
<dbReference type="PANTHER" id="PTHR31072">
    <property type="entry name" value="TRANSCRIPTION FACTOR TCP4-RELATED"/>
    <property type="match status" value="1"/>
</dbReference>
<sequence>MGVLLKAPTPLSLSLSFLPTLCISEYMDVFLKANPSLAECNSGNPFQHLPSLFHQSPPFVGHESDDIFLHHHNDLLVGHFPPANASLAEAVINMAVSNNPIMTNQDVGRINQDYYGPSNFLPGKRAVKKDRHSKITTAKGPRERRVRLSIKIARKFFDLQDMLGFDKASRTLEWLLMKSKTAIKEVVRMKHSCNEEAKSLSSASECEVVSEMNDAAESGDPQEILFRRKSPGWVSKEKKMKESNKAAFHLLARESRAKARARARERTREKMCTRRLDELKKFPDANHPILSQLRSSCQFQTHEKLGSHTHNMASSLKLVGQVEESSSRPLANHTQREDIIEESIVIKRKLKPSPIFACPQNLLFSKDLSLGNSNSYFPHPPQNWDINTPSARSSFCAMTNMNLSTEFQVFGKPWEAYNNLSLR</sequence>
<keyword evidence="5" id="KW-0539">Nucleus</keyword>
<gene>
    <name evidence="7" type="ORF">VITISV_012552</name>
</gene>
<proteinExistence type="predicted"/>
<dbReference type="InterPro" id="IPR017887">
    <property type="entry name" value="TF_TCP_subgr"/>
</dbReference>
<evidence type="ECO:0000256" key="2">
    <source>
        <dbReference type="ARBA" id="ARBA00023015"/>
    </source>
</evidence>
<evidence type="ECO:0000313" key="7">
    <source>
        <dbReference type="EMBL" id="CAN83383.1"/>
    </source>
</evidence>
<dbReference type="AlphaFoldDB" id="A5BM07"/>
<evidence type="ECO:0000256" key="5">
    <source>
        <dbReference type="ARBA" id="ARBA00023242"/>
    </source>
</evidence>
<organism evidence="7">
    <name type="scientific">Vitis vinifera</name>
    <name type="common">Grape</name>
    <dbReference type="NCBI Taxonomy" id="29760"/>
    <lineage>
        <taxon>Eukaryota</taxon>
        <taxon>Viridiplantae</taxon>
        <taxon>Streptophyta</taxon>
        <taxon>Embryophyta</taxon>
        <taxon>Tracheophyta</taxon>
        <taxon>Spermatophyta</taxon>
        <taxon>Magnoliopsida</taxon>
        <taxon>eudicotyledons</taxon>
        <taxon>Gunneridae</taxon>
        <taxon>Pentapetalae</taxon>
        <taxon>rosids</taxon>
        <taxon>Vitales</taxon>
        <taxon>Vitaceae</taxon>
        <taxon>Viteae</taxon>
        <taxon>Vitis</taxon>
    </lineage>
</organism>
<evidence type="ECO:0000256" key="3">
    <source>
        <dbReference type="ARBA" id="ARBA00023125"/>
    </source>
</evidence>
<dbReference type="Pfam" id="PF03634">
    <property type="entry name" value="TCP"/>
    <property type="match status" value="1"/>
</dbReference>
<comment type="subcellular location">
    <subcellularLocation>
        <location evidence="1">Nucleus</location>
    </subcellularLocation>
</comment>
<keyword evidence="4" id="KW-0804">Transcription</keyword>
<reference evidence="7" key="1">
    <citation type="journal article" date="2007" name="PLoS ONE">
        <title>The first genome sequence of an elite grapevine cultivar (Pinot noir Vitis vinifera L.): coping with a highly heterozygous genome.</title>
        <authorList>
            <person name="Velasco R."/>
            <person name="Zharkikh A."/>
            <person name="Troggio M."/>
            <person name="Cartwright D.A."/>
            <person name="Cestaro A."/>
            <person name="Pruss D."/>
            <person name="Pindo M."/>
            <person name="FitzGerald L.M."/>
            <person name="Vezzulli S."/>
            <person name="Reid J."/>
            <person name="Malacarne G."/>
            <person name="Iliev D."/>
            <person name="Coppola G."/>
            <person name="Wardell B."/>
            <person name="Micheletti D."/>
            <person name="Macalma T."/>
            <person name="Facci M."/>
            <person name="Mitchell J.T."/>
            <person name="Perazzolli M."/>
            <person name="Eldredge G."/>
            <person name="Gatto P."/>
            <person name="Oyzerski R."/>
            <person name="Moretto M."/>
            <person name="Gutin N."/>
            <person name="Stefanini M."/>
            <person name="Chen Y."/>
            <person name="Segala C."/>
            <person name="Davenport C."/>
            <person name="Dematte L."/>
            <person name="Mraz A."/>
            <person name="Battilana J."/>
            <person name="Stormo K."/>
            <person name="Costa F."/>
            <person name="Tao Q."/>
            <person name="Si-Ammour A."/>
            <person name="Harkins T."/>
            <person name="Lackey A."/>
            <person name="Perbost C."/>
            <person name="Taillon B."/>
            <person name="Stella A."/>
            <person name="Solovyev V."/>
            <person name="Fawcett J.A."/>
            <person name="Sterck L."/>
            <person name="Vandepoele K."/>
            <person name="Grando S.M."/>
            <person name="Toppo S."/>
            <person name="Moser C."/>
            <person name="Lanchbury J."/>
            <person name="Bogden R."/>
            <person name="Skolnick M."/>
            <person name="Sgaramella V."/>
            <person name="Bhatnagar S.K."/>
            <person name="Fontana P."/>
            <person name="Gutin A."/>
            <person name="Van de Peer Y."/>
            <person name="Salamini F."/>
            <person name="Viola R."/>
        </authorList>
    </citation>
    <scope>NUCLEOTIDE SEQUENCE</scope>
</reference>